<gene>
    <name evidence="11" type="ORF">SAMN02745217_02968</name>
</gene>
<protein>
    <recommendedName>
        <fullName evidence="9">Ca(2+)/H(+) antiporter</fullName>
    </recommendedName>
</protein>
<dbReference type="InterPro" id="IPR004798">
    <property type="entry name" value="CAX-like"/>
</dbReference>
<dbReference type="Proteomes" id="UP000184612">
    <property type="component" value="Unassembled WGS sequence"/>
</dbReference>
<name>A0A1M7YE76_9FIRM</name>
<evidence type="ECO:0000256" key="7">
    <source>
        <dbReference type="ARBA" id="ARBA00023065"/>
    </source>
</evidence>
<feature type="domain" description="Sodium/calcium exchanger membrane region" evidence="10">
    <location>
        <begin position="203"/>
        <end position="343"/>
    </location>
</feature>
<feature type="transmembrane region" description="Helical" evidence="9">
    <location>
        <begin position="26"/>
        <end position="45"/>
    </location>
</feature>
<dbReference type="Gene3D" id="1.20.1420.30">
    <property type="entry name" value="NCX, central ion-binding region"/>
    <property type="match status" value="1"/>
</dbReference>
<comment type="caution">
    <text evidence="9">Lacks conserved residue(s) required for the propagation of feature annotation.</text>
</comment>
<feature type="transmembrane region" description="Helical" evidence="9">
    <location>
        <begin position="271"/>
        <end position="294"/>
    </location>
</feature>
<feature type="transmembrane region" description="Helical" evidence="9">
    <location>
        <begin position="300"/>
        <end position="319"/>
    </location>
</feature>
<comment type="function">
    <text evidence="9">Ca(+)/H(+) antiporter that extrudes calcium in exchange for external protons.</text>
</comment>
<feature type="transmembrane region" description="Helical" evidence="9">
    <location>
        <begin position="331"/>
        <end position="347"/>
    </location>
</feature>
<keyword evidence="2 9" id="KW-0813">Transport</keyword>
<sequence length="348" mass="37633">MKYLRFLLLCIPLSIAGYYLKWNSTITFFLVCFAIIPLAGYLGSATEEIAAYTGPKLGGFLNATFGNATELIISFFAIKAGLYDVVKASLVGSILGNILLVLGCSIFAGGLKYKELKYDSQLGSFTATMLLFAVIGLSVPAVFTYHVAEDLVSSKYENLSIIASVVMLCIYILGMIYSFRTQNDLYGVEHAEDIDSKWSLKLSTVILAVCTVFIAYESELLVDTIKPMTSSAGMSQMFVGIILIPIVGNAAEHSTAIIMALKNKMDIAIEIAVGSSLQIALFVIPISVLVSLFFSPMSIVLKPVELFLLFSSVLIANQVVKSGRSNWMEGLKLISIYGIAAAGFFIIG</sequence>
<organism evidence="11 12">
    <name type="scientific">Anaerocolumna xylanovorans DSM 12503</name>
    <dbReference type="NCBI Taxonomy" id="1121345"/>
    <lineage>
        <taxon>Bacteria</taxon>
        <taxon>Bacillati</taxon>
        <taxon>Bacillota</taxon>
        <taxon>Clostridia</taxon>
        <taxon>Lachnospirales</taxon>
        <taxon>Lachnospiraceae</taxon>
        <taxon>Anaerocolumna</taxon>
    </lineage>
</organism>
<evidence type="ECO:0000259" key="10">
    <source>
        <dbReference type="Pfam" id="PF01699"/>
    </source>
</evidence>
<dbReference type="GO" id="GO:0015369">
    <property type="term" value="F:calcium:proton antiporter activity"/>
    <property type="evidence" value="ECO:0007669"/>
    <property type="project" value="UniProtKB-UniRule"/>
</dbReference>
<comment type="subcellular location">
    <subcellularLocation>
        <location evidence="1">Endomembrane system</location>
        <topology evidence="1">Multi-pass membrane protein</topology>
    </subcellularLocation>
</comment>
<keyword evidence="9" id="KW-0050">Antiport</keyword>
<feature type="transmembrane region" description="Helical" evidence="9">
    <location>
        <begin position="159"/>
        <end position="177"/>
    </location>
</feature>
<dbReference type="OrthoDB" id="9776105at2"/>
<feature type="transmembrane region" description="Helical" evidence="9">
    <location>
        <begin position="236"/>
        <end position="259"/>
    </location>
</feature>
<keyword evidence="7 9" id="KW-0406">Ion transport</keyword>
<dbReference type="Pfam" id="PF01699">
    <property type="entry name" value="Na_Ca_ex"/>
    <property type="match status" value="2"/>
</dbReference>
<evidence type="ECO:0000313" key="11">
    <source>
        <dbReference type="EMBL" id="SHO50913.1"/>
    </source>
</evidence>
<evidence type="ECO:0000256" key="3">
    <source>
        <dbReference type="ARBA" id="ARBA00022568"/>
    </source>
</evidence>
<keyword evidence="8 9" id="KW-0472">Membrane</keyword>
<comment type="similarity">
    <text evidence="9">Belongs to the Ca(2+):cation antiporter (CaCA) (TC 2.A.19) family.</text>
</comment>
<proteinExistence type="inferred from homology"/>
<reference evidence="11 12" key="1">
    <citation type="submission" date="2016-12" db="EMBL/GenBank/DDBJ databases">
        <authorList>
            <person name="Song W.-J."/>
            <person name="Kurnit D.M."/>
        </authorList>
    </citation>
    <scope>NUCLEOTIDE SEQUENCE [LARGE SCALE GENOMIC DNA]</scope>
    <source>
        <strain evidence="11 12">DSM 12503</strain>
    </source>
</reference>
<dbReference type="STRING" id="1121345.SAMN02745217_02968"/>
<dbReference type="GO" id="GO:0016020">
    <property type="term" value="C:membrane"/>
    <property type="evidence" value="ECO:0007669"/>
    <property type="project" value="InterPro"/>
</dbReference>
<dbReference type="InterPro" id="IPR044880">
    <property type="entry name" value="NCX_ion-bd_dom_sf"/>
</dbReference>
<evidence type="ECO:0000256" key="8">
    <source>
        <dbReference type="ARBA" id="ARBA00023136"/>
    </source>
</evidence>
<dbReference type="GO" id="GO:0006874">
    <property type="term" value="P:intracellular calcium ion homeostasis"/>
    <property type="evidence" value="ECO:0007669"/>
    <property type="project" value="TreeGrafter"/>
</dbReference>
<dbReference type="NCBIfam" id="TIGR00846">
    <property type="entry name" value="caca2"/>
    <property type="match status" value="1"/>
</dbReference>
<evidence type="ECO:0000313" key="12">
    <source>
        <dbReference type="Proteomes" id="UP000184612"/>
    </source>
</evidence>
<feature type="transmembrane region" description="Helical" evidence="9">
    <location>
        <begin position="57"/>
        <end position="78"/>
    </location>
</feature>
<keyword evidence="6 9" id="KW-1133">Transmembrane helix</keyword>
<feature type="transmembrane region" description="Helical" evidence="9">
    <location>
        <begin position="122"/>
        <end position="147"/>
    </location>
</feature>
<dbReference type="AlphaFoldDB" id="A0A1M7YE76"/>
<keyword evidence="4 9" id="KW-0812">Transmembrane</keyword>
<dbReference type="EMBL" id="FRFD01000008">
    <property type="protein sequence ID" value="SHO50913.1"/>
    <property type="molecule type" value="Genomic_DNA"/>
</dbReference>
<keyword evidence="5 9" id="KW-0106">Calcium</keyword>
<evidence type="ECO:0000256" key="9">
    <source>
        <dbReference type="RuleBase" id="RU365028"/>
    </source>
</evidence>
<feature type="domain" description="Sodium/calcium exchanger membrane region" evidence="10">
    <location>
        <begin position="24"/>
        <end position="179"/>
    </location>
</feature>
<dbReference type="NCBIfam" id="TIGR00378">
    <property type="entry name" value="cax"/>
    <property type="match status" value="1"/>
</dbReference>
<evidence type="ECO:0000256" key="2">
    <source>
        <dbReference type="ARBA" id="ARBA00022448"/>
    </source>
</evidence>
<keyword evidence="12" id="KW-1185">Reference proteome</keyword>
<evidence type="ECO:0000256" key="1">
    <source>
        <dbReference type="ARBA" id="ARBA00004127"/>
    </source>
</evidence>
<feature type="transmembrane region" description="Helical" evidence="9">
    <location>
        <begin position="90"/>
        <end position="110"/>
    </location>
</feature>
<feature type="transmembrane region" description="Helical" evidence="9">
    <location>
        <begin position="198"/>
        <end position="216"/>
    </location>
</feature>
<dbReference type="InterPro" id="IPR004713">
    <property type="entry name" value="CaH_exchang"/>
</dbReference>
<evidence type="ECO:0000256" key="5">
    <source>
        <dbReference type="ARBA" id="ARBA00022837"/>
    </source>
</evidence>
<evidence type="ECO:0000256" key="6">
    <source>
        <dbReference type="ARBA" id="ARBA00022989"/>
    </source>
</evidence>
<dbReference type="GO" id="GO:0012505">
    <property type="term" value="C:endomembrane system"/>
    <property type="evidence" value="ECO:0007669"/>
    <property type="project" value="UniProtKB-SubCell"/>
</dbReference>
<evidence type="ECO:0000256" key="4">
    <source>
        <dbReference type="ARBA" id="ARBA00022692"/>
    </source>
</evidence>
<keyword evidence="3 9" id="KW-0109">Calcium transport</keyword>
<dbReference type="InterPro" id="IPR004837">
    <property type="entry name" value="NaCa_Exmemb"/>
</dbReference>
<accession>A0A1M7YE76</accession>
<dbReference type="RefSeq" id="WP_073589615.1">
    <property type="nucleotide sequence ID" value="NZ_FRFD01000008.1"/>
</dbReference>
<dbReference type="PANTHER" id="PTHR31503:SF22">
    <property type="entry name" value="VACUOLAR CALCIUM ION TRANSPORTER"/>
    <property type="match status" value="1"/>
</dbReference>
<dbReference type="PANTHER" id="PTHR31503">
    <property type="entry name" value="VACUOLAR CALCIUM ION TRANSPORTER"/>
    <property type="match status" value="1"/>
</dbReference>